<dbReference type="InterPro" id="IPR012337">
    <property type="entry name" value="RNaseH-like_sf"/>
</dbReference>
<dbReference type="GO" id="GO:0008270">
    <property type="term" value="F:zinc ion binding"/>
    <property type="evidence" value="ECO:0007669"/>
    <property type="project" value="UniProtKB-KW"/>
</dbReference>
<evidence type="ECO:0008006" key="9">
    <source>
        <dbReference type="Google" id="ProtNLM"/>
    </source>
</evidence>
<evidence type="ECO:0000259" key="6">
    <source>
        <dbReference type="Pfam" id="PF10551"/>
    </source>
</evidence>
<feature type="domain" description="HAT C-terminal dimerisation" evidence="5">
    <location>
        <begin position="171"/>
        <end position="229"/>
    </location>
</feature>
<keyword evidence="1" id="KW-0479">Metal-binding</keyword>
<dbReference type="Pfam" id="PF04500">
    <property type="entry name" value="FLYWCH"/>
    <property type="match status" value="1"/>
</dbReference>
<dbReference type="Pfam" id="PF05699">
    <property type="entry name" value="Dimer_Tnp_hAT"/>
    <property type="match status" value="1"/>
</dbReference>
<evidence type="ECO:0000259" key="4">
    <source>
        <dbReference type="Pfam" id="PF04500"/>
    </source>
</evidence>
<dbReference type="InterPro" id="IPR018289">
    <property type="entry name" value="MULE_transposase_dom"/>
</dbReference>
<comment type="caution">
    <text evidence="7">The sequence shown here is derived from an EMBL/GenBank/DDBJ whole genome shotgun (WGS) entry which is preliminary data.</text>
</comment>
<dbReference type="OrthoDB" id="6604867at2759"/>
<evidence type="ECO:0000259" key="5">
    <source>
        <dbReference type="Pfam" id="PF05699"/>
    </source>
</evidence>
<evidence type="ECO:0000313" key="8">
    <source>
        <dbReference type="Proteomes" id="UP000475862"/>
    </source>
</evidence>
<evidence type="ECO:0000313" key="7">
    <source>
        <dbReference type="EMBL" id="KAE9544904.1"/>
    </source>
</evidence>
<keyword evidence="2" id="KW-0863">Zinc-finger</keyword>
<name>A0A6G0U753_APHGL</name>
<dbReference type="Pfam" id="PF10551">
    <property type="entry name" value="MULE"/>
    <property type="match status" value="1"/>
</dbReference>
<dbReference type="PANTHER" id="PTHR46289:SF14">
    <property type="entry name" value="DUF4371 DOMAIN-CONTAINING PROTEIN"/>
    <property type="match status" value="1"/>
</dbReference>
<evidence type="ECO:0000256" key="3">
    <source>
        <dbReference type="ARBA" id="ARBA00022833"/>
    </source>
</evidence>
<dbReference type="EMBL" id="VYZN01000001">
    <property type="protein sequence ID" value="KAE9544904.1"/>
    <property type="molecule type" value="Genomic_DNA"/>
</dbReference>
<protein>
    <recommendedName>
        <fullName evidence="9">HAT C-terminal dimerisation domain-containing protein</fullName>
    </recommendedName>
</protein>
<dbReference type="AlphaFoldDB" id="A0A6G0U753"/>
<dbReference type="Gene3D" id="2.20.25.240">
    <property type="match status" value="1"/>
</dbReference>
<dbReference type="InterPro" id="IPR052958">
    <property type="entry name" value="IFN-induced_PKR_regulator"/>
</dbReference>
<feature type="domain" description="FLYWCH-type" evidence="4">
    <location>
        <begin position="269"/>
        <end position="324"/>
    </location>
</feature>
<proteinExistence type="predicted"/>
<reference evidence="7 8" key="1">
    <citation type="submission" date="2019-08" db="EMBL/GenBank/DDBJ databases">
        <title>The genome of the soybean aphid Biotype 1, its phylome, world population structure and adaptation to the North American continent.</title>
        <authorList>
            <person name="Giordano R."/>
            <person name="Donthu R.K."/>
            <person name="Hernandez A.G."/>
            <person name="Wright C.L."/>
            <person name="Zimin A.V."/>
        </authorList>
    </citation>
    <scope>NUCLEOTIDE SEQUENCE [LARGE SCALE GENOMIC DNA]</scope>
    <source>
        <tissue evidence="7">Whole aphids</tissue>
    </source>
</reference>
<keyword evidence="3" id="KW-0862">Zinc</keyword>
<accession>A0A6G0U753</accession>
<organism evidence="7 8">
    <name type="scientific">Aphis glycines</name>
    <name type="common">Soybean aphid</name>
    <dbReference type="NCBI Taxonomy" id="307491"/>
    <lineage>
        <taxon>Eukaryota</taxon>
        <taxon>Metazoa</taxon>
        <taxon>Ecdysozoa</taxon>
        <taxon>Arthropoda</taxon>
        <taxon>Hexapoda</taxon>
        <taxon>Insecta</taxon>
        <taxon>Pterygota</taxon>
        <taxon>Neoptera</taxon>
        <taxon>Paraneoptera</taxon>
        <taxon>Hemiptera</taxon>
        <taxon>Sternorrhyncha</taxon>
        <taxon>Aphidomorpha</taxon>
        <taxon>Aphidoidea</taxon>
        <taxon>Aphididae</taxon>
        <taxon>Aphidini</taxon>
        <taxon>Aphis</taxon>
        <taxon>Aphis</taxon>
    </lineage>
</organism>
<dbReference type="InterPro" id="IPR008906">
    <property type="entry name" value="HATC_C_dom"/>
</dbReference>
<keyword evidence="8" id="KW-1185">Reference proteome</keyword>
<dbReference type="InterPro" id="IPR007588">
    <property type="entry name" value="Znf_FLYWCH"/>
</dbReference>
<sequence>MAVDSLNNFCNWIQEYRDIGFNKSIIESRQFIEKSSYEIELNFKNKRIAKKKKMFSYEHTDEPIENGEEKFRADFFNSMIDGILHDIKWRFKSLNEYFEYFGFIYDMNILRSISKEDLYNHRCDLGTVLQEGEKSDIQSFELYEELQLIISSLPDFIKDAKQLIKYIIENNLQEIYPNVYITVRIMLTIPVSTASAERSFSKLKIIKNYLRNTMTQERLSALAVLSIETKIANNLNYEDILKTFSEAKSRKVHFFIYSVRHISVFKMEFVESKRGKTMLIFDGFKYVFSYTSQTNITRWRCFMKNCRANIFEKEKVILEMKGDHGDNCSVKNIDRQKLATTCKRKAVNDICQRPRKIILGEINDFGVSSTMTTNDISALRKCVYRARRQILPMNPKCIADIHSAISSVNTLTTNDEEFLLLNDEISNIIIFSCNTNLKMLCKSEIIYVDATFSYCPSLFTQLFTIHGLVNTYYIPLVFCLLLDKKTESYKEVLFQVVQKCLNLNLIFKPQSITIDFEIAIHQAVLLIWPSVVVVGCRFRLIQSWYRKIQELGLILEYKKNDWLKHTFGLTFLDPSEVSDCFSFDLMSDIPDDSKYSKYADYILENYIDENSNFPPNMWASHSATLNRTTNNCESFHSHFNQTFYKTHPSFFTFLQILKDTIQTDTYIKINSAQNNIKKISKNKKILNHVKTTEDSITKKKSNAISRYTFIKTVSFNYKIF</sequence>
<feature type="domain" description="MULE transposase" evidence="6">
    <location>
        <begin position="446"/>
        <end position="542"/>
    </location>
</feature>
<dbReference type="PANTHER" id="PTHR46289">
    <property type="entry name" value="52 KDA REPRESSOR OF THE INHIBITOR OF THE PROTEIN KINASE-LIKE PROTEIN-RELATED"/>
    <property type="match status" value="1"/>
</dbReference>
<evidence type="ECO:0000256" key="2">
    <source>
        <dbReference type="ARBA" id="ARBA00022771"/>
    </source>
</evidence>
<gene>
    <name evidence="7" type="ORF">AGLY_000447</name>
</gene>
<dbReference type="Proteomes" id="UP000475862">
    <property type="component" value="Unassembled WGS sequence"/>
</dbReference>
<evidence type="ECO:0000256" key="1">
    <source>
        <dbReference type="ARBA" id="ARBA00022723"/>
    </source>
</evidence>
<dbReference type="GO" id="GO:0046983">
    <property type="term" value="F:protein dimerization activity"/>
    <property type="evidence" value="ECO:0007669"/>
    <property type="project" value="InterPro"/>
</dbReference>
<dbReference type="SUPFAM" id="SSF53098">
    <property type="entry name" value="Ribonuclease H-like"/>
    <property type="match status" value="1"/>
</dbReference>